<accession>A0A060T9C2</accession>
<dbReference type="SUPFAM" id="SSF47923">
    <property type="entry name" value="Ypt/Rab-GAP domain of gyp1p"/>
    <property type="match status" value="2"/>
</dbReference>
<feature type="domain" description="Rab-GAP TBC" evidence="4">
    <location>
        <begin position="92"/>
        <end position="290"/>
    </location>
</feature>
<gene>
    <name evidence="5" type="ORF">GNLVRS02_ARAD1D10714g</name>
</gene>
<evidence type="ECO:0000313" key="5">
    <source>
        <dbReference type="EMBL" id="CDP37404.1"/>
    </source>
</evidence>
<reference evidence="5" key="2">
    <citation type="submission" date="2014-06" db="EMBL/GenBank/DDBJ databases">
        <title>The complete genome of Blastobotrys (Arxula) adeninivorans LS3 - a yeast of biotechnological interest.</title>
        <authorList>
            <person name="Kunze G."/>
            <person name="Gaillardin C."/>
            <person name="Czernicka M."/>
            <person name="Durrens P."/>
            <person name="Martin T."/>
            <person name="Boer E."/>
            <person name="Gabaldon T."/>
            <person name="Cruz J."/>
            <person name="Talla E."/>
            <person name="Marck C."/>
            <person name="Goffeau A."/>
            <person name="Barbe V."/>
            <person name="Baret P."/>
            <person name="Baronian K."/>
            <person name="Beier S."/>
            <person name="Bleykasten C."/>
            <person name="Bode R."/>
            <person name="Casaregola S."/>
            <person name="Despons L."/>
            <person name="Fairhead C."/>
            <person name="Giersberg M."/>
            <person name="Gierski P."/>
            <person name="Hahnel U."/>
            <person name="Hartmann A."/>
            <person name="Jankowska D."/>
            <person name="Jubin C."/>
            <person name="Jung P."/>
            <person name="Lafontaine I."/>
            <person name="Leh-Louis V."/>
            <person name="Lemaire M."/>
            <person name="Marcet-Houben M."/>
            <person name="Mascher M."/>
            <person name="Morel G."/>
            <person name="Richard G.-F."/>
            <person name="Riechen J."/>
            <person name="Sacerdot C."/>
            <person name="Sarkar A."/>
            <person name="Savel G."/>
            <person name="Schacherer J."/>
            <person name="Sherman D."/>
            <person name="Straub M.-L."/>
            <person name="Stein N."/>
            <person name="Thierry A."/>
            <person name="Trautwein-Schult A."/>
            <person name="Westhof E."/>
            <person name="Worch S."/>
            <person name="Dujon B."/>
            <person name="Souciet J.-L."/>
            <person name="Wincker P."/>
            <person name="Scholz U."/>
            <person name="Neuveglise N."/>
        </authorList>
    </citation>
    <scope>NUCLEOTIDE SEQUENCE</scope>
    <source>
        <strain evidence="5">LS3</strain>
    </source>
</reference>
<keyword evidence="1" id="KW-0343">GTPase activation</keyword>
<name>A0A060T9C2_BLAAD</name>
<feature type="region of interest" description="Disordered" evidence="2">
    <location>
        <begin position="374"/>
        <end position="400"/>
    </location>
</feature>
<feature type="region of interest" description="Disordered" evidence="2">
    <location>
        <begin position="1"/>
        <end position="35"/>
    </location>
</feature>
<dbReference type="GO" id="GO:0005789">
    <property type="term" value="C:endoplasmic reticulum membrane"/>
    <property type="evidence" value="ECO:0007669"/>
    <property type="project" value="TreeGrafter"/>
</dbReference>
<dbReference type="AlphaFoldDB" id="A0A060T9C2"/>
<dbReference type="PROSITE" id="PS50086">
    <property type="entry name" value="TBC_RABGAP"/>
    <property type="match status" value="1"/>
</dbReference>
<dbReference type="EMBL" id="HG937694">
    <property type="protein sequence ID" value="CDP37404.1"/>
    <property type="molecule type" value="Genomic_DNA"/>
</dbReference>
<dbReference type="GO" id="GO:0006888">
    <property type="term" value="P:endoplasmic reticulum to Golgi vesicle-mediated transport"/>
    <property type="evidence" value="ECO:0007669"/>
    <property type="project" value="TreeGrafter"/>
</dbReference>
<proteinExistence type="predicted"/>
<feature type="compositionally biased region" description="Polar residues" evidence="2">
    <location>
        <begin position="21"/>
        <end position="33"/>
    </location>
</feature>
<dbReference type="Pfam" id="PF00566">
    <property type="entry name" value="RabGAP-TBC"/>
    <property type="match status" value="1"/>
</dbReference>
<protein>
    <submittedName>
        <fullName evidence="5">ARAD1D10714p</fullName>
    </submittedName>
</protein>
<keyword evidence="3" id="KW-1133">Transmembrane helix</keyword>
<keyword evidence="3" id="KW-0812">Transmembrane</keyword>
<evidence type="ECO:0000259" key="4">
    <source>
        <dbReference type="PROSITE" id="PS50086"/>
    </source>
</evidence>
<organism evidence="5">
    <name type="scientific">Blastobotrys adeninivorans</name>
    <name type="common">Yeast</name>
    <name type="synonym">Arxula adeninivorans</name>
    <dbReference type="NCBI Taxonomy" id="409370"/>
    <lineage>
        <taxon>Eukaryota</taxon>
        <taxon>Fungi</taxon>
        <taxon>Dikarya</taxon>
        <taxon>Ascomycota</taxon>
        <taxon>Saccharomycotina</taxon>
        <taxon>Dipodascomycetes</taxon>
        <taxon>Dipodascales</taxon>
        <taxon>Trichomonascaceae</taxon>
        <taxon>Blastobotrys</taxon>
    </lineage>
</organism>
<feature type="compositionally biased region" description="Basic and acidic residues" evidence="2">
    <location>
        <begin position="374"/>
        <end position="398"/>
    </location>
</feature>
<dbReference type="PhylomeDB" id="A0A060T9C2"/>
<sequence length="455" mass="51772">MASTAVNGSTVIVDGARSESPENPESPQATVLDSVSGPEWIEMSMRDIGQSIYDHQPLSREKRDLKLKAIDTAYQLNDVNLLAELARSREGLITNSARAKVWTLFAEKYGNITEPEQDWHQLAPHSEEEQIKLDVERAFVFYPAEGDKEQLKEKLFDLIRSVFRRHPQLSYYQGYHDIAQVILLVFDGIVENAVPVLEAVTMSFLRDYMLPSLDATLDQLELVPVILTLADPYIGQLVRGKPFYALSSVLTFLAHHIKSFDEICVVFDHVIASNDMSFVLYLYVAIIISQRDEIKELGGDVDIIHSYLTNVGEQEFNVFEVMARADELSRKYPISTLGETWDNISPHSVLKCKDNVFDKQLDEFEQAKVTEQKEKEKVKEREKEKQLEQEKTTTDRTKATKQVAPLQARKILGVMALLRSRHTVLGLSVCMGLFGVALSWYRHDIKEILGFRFTG</sequence>
<dbReference type="Gene3D" id="1.10.8.1310">
    <property type="match status" value="1"/>
</dbReference>
<dbReference type="InterPro" id="IPR000195">
    <property type="entry name" value="Rab-GAP-TBC_dom"/>
</dbReference>
<dbReference type="SMART" id="SM00164">
    <property type="entry name" value="TBC"/>
    <property type="match status" value="1"/>
</dbReference>
<dbReference type="GO" id="GO:0005096">
    <property type="term" value="F:GTPase activator activity"/>
    <property type="evidence" value="ECO:0007669"/>
    <property type="project" value="UniProtKB-KW"/>
</dbReference>
<dbReference type="InterPro" id="IPR045913">
    <property type="entry name" value="TBC20/Gyp8-like"/>
</dbReference>
<dbReference type="PANTHER" id="PTHR20913">
    <property type="entry name" value="TBC1 DOMAIN FAMILY MEMBER 20/GTPASE"/>
    <property type="match status" value="1"/>
</dbReference>
<dbReference type="PANTHER" id="PTHR20913:SF7">
    <property type="entry name" value="RE60063P"/>
    <property type="match status" value="1"/>
</dbReference>
<keyword evidence="3" id="KW-0472">Membrane</keyword>
<reference evidence="5" key="1">
    <citation type="submission" date="2014-02" db="EMBL/GenBank/DDBJ databases">
        <authorList>
            <person name="Genoscope - CEA"/>
        </authorList>
    </citation>
    <scope>NUCLEOTIDE SEQUENCE</scope>
    <source>
        <strain evidence="5">LS3</strain>
    </source>
</reference>
<feature type="compositionally biased region" description="Polar residues" evidence="2">
    <location>
        <begin position="1"/>
        <end position="10"/>
    </location>
</feature>
<dbReference type="Gene3D" id="1.10.472.80">
    <property type="entry name" value="Ypt/Rab-GAP domain of gyp1p, domain 3"/>
    <property type="match status" value="1"/>
</dbReference>
<feature type="transmembrane region" description="Helical" evidence="3">
    <location>
        <begin position="424"/>
        <end position="441"/>
    </location>
</feature>
<evidence type="ECO:0000256" key="3">
    <source>
        <dbReference type="SAM" id="Phobius"/>
    </source>
</evidence>
<evidence type="ECO:0000256" key="2">
    <source>
        <dbReference type="SAM" id="MobiDB-lite"/>
    </source>
</evidence>
<dbReference type="InterPro" id="IPR035969">
    <property type="entry name" value="Rab-GAP_TBC_sf"/>
</dbReference>
<evidence type="ECO:0000256" key="1">
    <source>
        <dbReference type="ARBA" id="ARBA00022468"/>
    </source>
</evidence>